<feature type="transmembrane region" description="Helical" evidence="6">
    <location>
        <begin position="273"/>
        <end position="296"/>
    </location>
</feature>
<evidence type="ECO:0000256" key="1">
    <source>
        <dbReference type="ARBA" id="ARBA00004141"/>
    </source>
</evidence>
<dbReference type="Pfam" id="PF04932">
    <property type="entry name" value="Wzy_C"/>
    <property type="match status" value="1"/>
</dbReference>
<evidence type="ECO:0000256" key="5">
    <source>
        <dbReference type="SAM" id="MobiDB-lite"/>
    </source>
</evidence>
<evidence type="ECO:0000256" key="6">
    <source>
        <dbReference type="SAM" id="Phobius"/>
    </source>
</evidence>
<feature type="transmembrane region" description="Helical" evidence="6">
    <location>
        <begin position="155"/>
        <end position="174"/>
    </location>
</feature>
<dbReference type="Proteomes" id="UP000316770">
    <property type="component" value="Chromosome"/>
</dbReference>
<dbReference type="GO" id="GO:0016020">
    <property type="term" value="C:membrane"/>
    <property type="evidence" value="ECO:0007669"/>
    <property type="project" value="UniProtKB-SubCell"/>
</dbReference>
<keyword evidence="8" id="KW-0436">Ligase</keyword>
<organism evidence="8 9">
    <name type="scientific">Rosistilla oblonga</name>
    <dbReference type="NCBI Taxonomy" id="2527990"/>
    <lineage>
        <taxon>Bacteria</taxon>
        <taxon>Pseudomonadati</taxon>
        <taxon>Planctomycetota</taxon>
        <taxon>Planctomycetia</taxon>
        <taxon>Pirellulales</taxon>
        <taxon>Pirellulaceae</taxon>
        <taxon>Rosistilla</taxon>
    </lineage>
</organism>
<sequence length="907" mass="98130">MSRSNRSSLASRTSNGNRSKSWAEIGSPICQVAILGLLGYSAWRYGGAELPVQWQLAVGLSIAAGFGLTVAESRETIPRPRAGLCGLCFLWLLWGWIQTFPLSVAIADAVSPGAAETRAEFSPTPEPSDVPTALASEDSSQRKRTISIVPTASRLHWSVTGLGIASLVLGSTLFVTKQGRLILLIGIAANAGAIAIWSVMQRATGSSQVVPGIEQEIFNDAFSTFHYRNAGAAYLLIGLAAAIGILIWNLAEKQLWNFGSSKSSSSSSSYNRSGYWTDLPVVGSIALSLLICLAVLLSLSRGAWICGSIGLLFIAATGLRSVGWRAIAALSVCTLLLITAATFWVAQNQRIEDRSSDLAVGHITADDRFSHFWAGLDTARHYLPTGSGIGTYGFAHLPFKHRDTRSWYENAHNQYLEVITESGVVGIAIAAAGIVLLGRRSWKTFTQSKDPSKIGIGAAGCVALIAVAGQGAVDFVITYPANMMAAGLLLGAVCGCEPRRSKSRFDVAAVASNKTSLLANPAATSPLAWLLLLTIPLLHSQYILGRELHADRILVATMPPGERVVPTRSECIKNSRQLQQLTAEMPDHAVAWEHYAWWQSAELRLHNLAREAANRDLSSGVIPTHQQWIIQSPLGWFETLVASAPQQQALLRDRLAPSEAELRLLRSASESLQRATVANPLIPQVHLSRATLAPWIGEAWQPHVARLTRLAPSNPEQLYLAGLLNYMAGEQAPAIEAWRRYLAIASPRSDTIMQLALQQWDLPTIANRLLPANPQLLLAITGQTMRDESLAELTTLCRNRCLQVIESDPDLSPAERHASYAQLAQLDSQPQQAAEHWENATQAAPKNIDYRLRLASLLLHLGDARSAQKQAYVAKALGGNGQQIDSLIAKIQVQRTRSTSGEGKPPR</sequence>
<reference evidence="8 9" key="1">
    <citation type="submission" date="2019-02" db="EMBL/GenBank/DDBJ databases">
        <title>Deep-cultivation of Planctomycetes and their phenomic and genomic characterization uncovers novel biology.</title>
        <authorList>
            <person name="Wiegand S."/>
            <person name="Jogler M."/>
            <person name="Boedeker C."/>
            <person name="Pinto D."/>
            <person name="Vollmers J."/>
            <person name="Rivas-Marin E."/>
            <person name="Kohn T."/>
            <person name="Peeters S.H."/>
            <person name="Heuer A."/>
            <person name="Rast P."/>
            <person name="Oberbeckmann S."/>
            <person name="Bunk B."/>
            <person name="Jeske O."/>
            <person name="Meyerdierks A."/>
            <person name="Storesund J.E."/>
            <person name="Kallscheuer N."/>
            <person name="Luecker S."/>
            <person name="Lage O.M."/>
            <person name="Pohl T."/>
            <person name="Merkel B.J."/>
            <person name="Hornburger P."/>
            <person name="Mueller R.-W."/>
            <person name="Bruemmer F."/>
            <person name="Labrenz M."/>
            <person name="Spormann A.M."/>
            <person name="Op den Camp H."/>
            <person name="Overmann J."/>
            <person name="Amann R."/>
            <person name="Jetten M.S.M."/>
            <person name="Mascher T."/>
            <person name="Medema M.H."/>
            <person name="Devos D.P."/>
            <person name="Kaster A.-K."/>
            <person name="Ovreas L."/>
            <person name="Rohde M."/>
            <person name="Galperin M.Y."/>
            <person name="Jogler C."/>
        </authorList>
    </citation>
    <scope>NUCLEOTIDE SEQUENCE [LARGE SCALE GENOMIC DNA]</scope>
    <source>
        <strain evidence="8 9">Mal33</strain>
    </source>
</reference>
<gene>
    <name evidence="8" type="ORF">Mal33_07360</name>
</gene>
<feature type="transmembrane region" description="Helical" evidence="6">
    <location>
        <begin position="52"/>
        <end position="71"/>
    </location>
</feature>
<dbReference type="InterPro" id="IPR011990">
    <property type="entry name" value="TPR-like_helical_dom_sf"/>
</dbReference>
<dbReference type="AlphaFoldDB" id="A0A518INV7"/>
<dbReference type="InterPro" id="IPR007016">
    <property type="entry name" value="O-antigen_ligase-rel_domated"/>
</dbReference>
<feature type="transmembrane region" description="Helical" evidence="6">
    <location>
        <begin position="232"/>
        <end position="252"/>
    </location>
</feature>
<feature type="transmembrane region" description="Helical" evidence="6">
    <location>
        <begin position="83"/>
        <end position="107"/>
    </location>
</feature>
<dbReference type="EMBL" id="CP036318">
    <property type="protein sequence ID" value="QDV54771.1"/>
    <property type="molecule type" value="Genomic_DNA"/>
</dbReference>
<feature type="transmembrane region" description="Helical" evidence="6">
    <location>
        <begin position="423"/>
        <end position="442"/>
    </location>
</feature>
<dbReference type="SUPFAM" id="SSF48452">
    <property type="entry name" value="TPR-like"/>
    <property type="match status" value="1"/>
</dbReference>
<dbReference type="PANTHER" id="PTHR37422">
    <property type="entry name" value="TEICHURONIC ACID BIOSYNTHESIS PROTEIN TUAE"/>
    <property type="match status" value="1"/>
</dbReference>
<name>A0A518INV7_9BACT</name>
<feature type="transmembrane region" description="Helical" evidence="6">
    <location>
        <begin position="479"/>
        <end position="496"/>
    </location>
</feature>
<protein>
    <submittedName>
        <fullName evidence="8">O-Antigen ligase</fullName>
    </submittedName>
</protein>
<dbReference type="PANTHER" id="PTHR37422:SF23">
    <property type="entry name" value="TEICHURONIC ACID BIOSYNTHESIS PROTEIN TUAE"/>
    <property type="match status" value="1"/>
</dbReference>
<comment type="subcellular location">
    <subcellularLocation>
        <location evidence="1">Membrane</location>
        <topology evidence="1">Multi-pass membrane protein</topology>
    </subcellularLocation>
</comment>
<feature type="transmembrane region" description="Helical" evidence="6">
    <location>
        <begin position="326"/>
        <end position="346"/>
    </location>
</feature>
<dbReference type="Gene3D" id="1.25.40.10">
    <property type="entry name" value="Tetratricopeptide repeat domain"/>
    <property type="match status" value="2"/>
</dbReference>
<dbReference type="InterPro" id="IPR051533">
    <property type="entry name" value="WaaL-like"/>
</dbReference>
<evidence type="ECO:0000313" key="9">
    <source>
        <dbReference type="Proteomes" id="UP000316770"/>
    </source>
</evidence>
<keyword evidence="3 6" id="KW-1133">Transmembrane helix</keyword>
<feature type="region of interest" description="Disordered" evidence="5">
    <location>
        <begin position="1"/>
        <end position="20"/>
    </location>
</feature>
<evidence type="ECO:0000256" key="4">
    <source>
        <dbReference type="ARBA" id="ARBA00023136"/>
    </source>
</evidence>
<keyword evidence="9" id="KW-1185">Reference proteome</keyword>
<feature type="transmembrane region" description="Helical" evidence="6">
    <location>
        <begin position="454"/>
        <end position="473"/>
    </location>
</feature>
<feature type="transmembrane region" description="Helical" evidence="6">
    <location>
        <begin position="517"/>
        <end position="538"/>
    </location>
</feature>
<evidence type="ECO:0000256" key="3">
    <source>
        <dbReference type="ARBA" id="ARBA00022989"/>
    </source>
</evidence>
<feature type="domain" description="O-antigen ligase-related" evidence="7">
    <location>
        <begin position="287"/>
        <end position="430"/>
    </location>
</feature>
<accession>A0A518INV7</accession>
<dbReference type="GO" id="GO:0016874">
    <property type="term" value="F:ligase activity"/>
    <property type="evidence" value="ECO:0007669"/>
    <property type="project" value="UniProtKB-KW"/>
</dbReference>
<proteinExistence type="predicted"/>
<feature type="transmembrane region" description="Helical" evidence="6">
    <location>
        <begin position="302"/>
        <end position="319"/>
    </location>
</feature>
<feature type="transmembrane region" description="Helical" evidence="6">
    <location>
        <begin position="21"/>
        <end position="40"/>
    </location>
</feature>
<feature type="region of interest" description="Disordered" evidence="5">
    <location>
        <begin position="117"/>
        <end position="141"/>
    </location>
</feature>
<keyword evidence="2 6" id="KW-0812">Transmembrane</keyword>
<evidence type="ECO:0000313" key="8">
    <source>
        <dbReference type="EMBL" id="QDV54771.1"/>
    </source>
</evidence>
<feature type="transmembrane region" description="Helical" evidence="6">
    <location>
        <begin position="181"/>
        <end position="200"/>
    </location>
</feature>
<keyword evidence="4 6" id="KW-0472">Membrane</keyword>
<evidence type="ECO:0000259" key="7">
    <source>
        <dbReference type="Pfam" id="PF04932"/>
    </source>
</evidence>
<evidence type="ECO:0000256" key="2">
    <source>
        <dbReference type="ARBA" id="ARBA00022692"/>
    </source>
</evidence>